<dbReference type="InterPro" id="IPR000477">
    <property type="entry name" value="RT_dom"/>
</dbReference>
<accession>A0A9L0S404</accession>
<dbReference type="Ensembl" id="ENSECAT00000101431.1">
    <property type="protein sequence ID" value="ENSECAP00000069576.1"/>
    <property type="gene ID" value="ENSECAG00000045974.1"/>
</dbReference>
<dbReference type="AlphaFoldDB" id="A0A9L0S404"/>
<dbReference type="Proteomes" id="UP000002281">
    <property type="component" value="Chromosome 5"/>
</dbReference>
<feature type="domain" description="Reverse transcriptase" evidence="2">
    <location>
        <begin position="1"/>
        <end position="185"/>
    </location>
</feature>
<evidence type="ECO:0000313" key="3">
    <source>
        <dbReference type="Ensembl" id="ENSECAP00000069576.1"/>
    </source>
</evidence>
<dbReference type="EC" id="2.7.7.49" evidence="1"/>
<dbReference type="Pfam" id="PF00078">
    <property type="entry name" value="RVT_1"/>
    <property type="match status" value="1"/>
</dbReference>
<sequence>MKNKNHMIISIDAEKAFDKIQHPFMIKTLSKMGIEGKYLNIIKAIYDKPTANIILNGQKLKPIPLRTGTRQGCPFSPLLFNIVLEVLARAIRQEKEIKGIQIGKEEVKLSLFADDMILYIENPKESIEKLLEIINNYSKVAGYKINVHKSVAFLYTNNELTEKELKNSFPFTIATKRIKYLGINLTKEVKDLYNENYKTFLKEIDDDIKRWKDIPCTWIGRINIVKMSILPKAIYRFNAIPIRIPRTFFTEIEQRILKFIWGNKGLRIAKAILSKKNKAGGI</sequence>
<proteinExistence type="predicted"/>
<dbReference type="GeneTree" id="ENSGT01150000286946"/>
<name>A0A9L0S404_HORSE</name>
<keyword evidence="4" id="KW-1185">Reference proteome</keyword>
<dbReference type="PROSITE" id="PS50878">
    <property type="entry name" value="RT_POL"/>
    <property type="match status" value="1"/>
</dbReference>
<evidence type="ECO:0000259" key="2">
    <source>
        <dbReference type="PROSITE" id="PS50878"/>
    </source>
</evidence>
<reference evidence="3" key="3">
    <citation type="submission" date="2025-09" db="UniProtKB">
        <authorList>
            <consortium name="Ensembl"/>
        </authorList>
    </citation>
    <scope>IDENTIFICATION</scope>
    <source>
        <strain evidence="3">Thoroughbred</strain>
    </source>
</reference>
<organism evidence="3 4">
    <name type="scientific">Equus caballus</name>
    <name type="common">Horse</name>
    <dbReference type="NCBI Taxonomy" id="9796"/>
    <lineage>
        <taxon>Eukaryota</taxon>
        <taxon>Metazoa</taxon>
        <taxon>Chordata</taxon>
        <taxon>Craniata</taxon>
        <taxon>Vertebrata</taxon>
        <taxon>Euteleostomi</taxon>
        <taxon>Mammalia</taxon>
        <taxon>Eutheria</taxon>
        <taxon>Laurasiatheria</taxon>
        <taxon>Perissodactyla</taxon>
        <taxon>Equidae</taxon>
        <taxon>Equus</taxon>
    </lineage>
</organism>
<dbReference type="PANTHER" id="PTHR19446">
    <property type="entry name" value="REVERSE TRANSCRIPTASES"/>
    <property type="match status" value="1"/>
</dbReference>
<reference evidence="3 4" key="1">
    <citation type="journal article" date="2009" name="Science">
        <title>Genome sequence, comparative analysis, and population genetics of the domestic horse.</title>
        <authorList>
            <consortium name="Broad Institute Genome Sequencing Platform"/>
            <consortium name="Broad Institute Whole Genome Assembly Team"/>
            <person name="Wade C.M."/>
            <person name="Giulotto E."/>
            <person name="Sigurdsson S."/>
            <person name="Zoli M."/>
            <person name="Gnerre S."/>
            <person name="Imsland F."/>
            <person name="Lear T.L."/>
            <person name="Adelson D.L."/>
            <person name="Bailey E."/>
            <person name="Bellone R.R."/>
            <person name="Bloecker H."/>
            <person name="Distl O."/>
            <person name="Edgar R.C."/>
            <person name="Garber M."/>
            <person name="Leeb T."/>
            <person name="Mauceli E."/>
            <person name="MacLeod J.N."/>
            <person name="Penedo M.C.T."/>
            <person name="Raison J.M."/>
            <person name="Sharpe T."/>
            <person name="Vogel J."/>
            <person name="Andersson L."/>
            <person name="Antczak D.F."/>
            <person name="Biagi T."/>
            <person name="Binns M.M."/>
            <person name="Chowdhary B.P."/>
            <person name="Coleman S.J."/>
            <person name="Della Valle G."/>
            <person name="Fryc S."/>
            <person name="Guerin G."/>
            <person name="Hasegawa T."/>
            <person name="Hill E.W."/>
            <person name="Jurka J."/>
            <person name="Kiialainen A."/>
            <person name="Lindgren G."/>
            <person name="Liu J."/>
            <person name="Magnani E."/>
            <person name="Mickelson J.R."/>
            <person name="Murray J."/>
            <person name="Nergadze S.G."/>
            <person name="Onofrio R."/>
            <person name="Pedroni S."/>
            <person name="Piras M.F."/>
            <person name="Raudsepp T."/>
            <person name="Rocchi M."/>
            <person name="Roeed K.H."/>
            <person name="Ryder O.A."/>
            <person name="Searle S."/>
            <person name="Skow L."/>
            <person name="Swinburne J.E."/>
            <person name="Syvaenen A.C."/>
            <person name="Tozaki T."/>
            <person name="Valberg S.J."/>
            <person name="Vaudin M."/>
            <person name="White J.R."/>
            <person name="Zody M.C."/>
            <person name="Lander E.S."/>
            <person name="Lindblad-Toh K."/>
        </authorList>
    </citation>
    <scope>NUCLEOTIDE SEQUENCE [LARGE SCALE GENOMIC DNA]</scope>
    <source>
        <strain evidence="3 4">Thoroughbred</strain>
    </source>
</reference>
<evidence type="ECO:0000313" key="4">
    <source>
        <dbReference type="Proteomes" id="UP000002281"/>
    </source>
</evidence>
<evidence type="ECO:0000256" key="1">
    <source>
        <dbReference type="ARBA" id="ARBA00012493"/>
    </source>
</evidence>
<dbReference type="GO" id="GO:0003964">
    <property type="term" value="F:RNA-directed DNA polymerase activity"/>
    <property type="evidence" value="ECO:0007669"/>
    <property type="project" value="UniProtKB-EC"/>
</dbReference>
<dbReference type="InterPro" id="IPR043502">
    <property type="entry name" value="DNA/RNA_pol_sf"/>
</dbReference>
<reference evidence="3" key="2">
    <citation type="submission" date="2025-08" db="UniProtKB">
        <authorList>
            <consortium name="Ensembl"/>
        </authorList>
    </citation>
    <scope>IDENTIFICATION</scope>
    <source>
        <strain evidence="3">Thoroughbred</strain>
    </source>
</reference>
<dbReference type="SUPFAM" id="SSF56672">
    <property type="entry name" value="DNA/RNA polymerases"/>
    <property type="match status" value="1"/>
</dbReference>
<dbReference type="CDD" id="cd01650">
    <property type="entry name" value="RT_nLTR_like"/>
    <property type="match status" value="1"/>
</dbReference>
<protein>
    <recommendedName>
        <fullName evidence="1">RNA-directed DNA polymerase</fullName>
        <ecNumber evidence="1">2.7.7.49</ecNumber>
    </recommendedName>
</protein>